<organism evidence="2 3">
    <name type="scientific">Marinomonas phaeophyticola</name>
    <dbReference type="NCBI Taxonomy" id="3004091"/>
    <lineage>
        <taxon>Bacteria</taxon>
        <taxon>Pseudomonadati</taxon>
        <taxon>Pseudomonadota</taxon>
        <taxon>Gammaproteobacteria</taxon>
        <taxon>Oceanospirillales</taxon>
        <taxon>Oceanospirillaceae</taxon>
        <taxon>Marinomonas</taxon>
    </lineage>
</organism>
<name>A0ABT4JT60_9GAMM</name>
<dbReference type="Proteomes" id="UP001149719">
    <property type="component" value="Unassembled WGS sequence"/>
</dbReference>
<comment type="caution">
    <text evidence="2">The sequence shown here is derived from an EMBL/GenBank/DDBJ whole genome shotgun (WGS) entry which is preliminary data.</text>
</comment>
<feature type="transmembrane region" description="Helical" evidence="1">
    <location>
        <begin position="56"/>
        <end position="77"/>
    </location>
</feature>
<keyword evidence="1" id="KW-1133">Transmembrane helix</keyword>
<feature type="transmembrane region" description="Helical" evidence="1">
    <location>
        <begin position="12"/>
        <end position="44"/>
    </location>
</feature>
<dbReference type="EMBL" id="JAPUBN010000013">
    <property type="protein sequence ID" value="MCZ2721410.1"/>
    <property type="molecule type" value="Genomic_DNA"/>
</dbReference>
<sequence length="151" mass="16798">MFDFISNNIAHSMIALGIVLLIVEVLVLGFSTFVLFFLGLSFIITGGLMLADILPVTFSSILLSNALACIFLALVLWKPLKKMQDNTETKTIKSDFTGIQLTTIEEISDTSTPEYKYSGIMWKLKSTELIPENTRVEVIKAEVGTFWVKAI</sequence>
<proteinExistence type="predicted"/>
<protein>
    <submittedName>
        <fullName evidence="2">NfeD family protein</fullName>
    </submittedName>
</protein>
<evidence type="ECO:0000313" key="3">
    <source>
        <dbReference type="Proteomes" id="UP001149719"/>
    </source>
</evidence>
<keyword evidence="1" id="KW-0812">Transmembrane</keyword>
<dbReference type="Gene3D" id="2.40.50.140">
    <property type="entry name" value="Nucleic acid-binding proteins"/>
    <property type="match status" value="1"/>
</dbReference>
<reference evidence="2" key="1">
    <citation type="submission" date="2022-12" db="EMBL/GenBank/DDBJ databases">
        <title>Marinomonas 15G1-11 sp. nov, isolated from marine algae.</title>
        <authorList>
            <person name="Butt M."/>
            <person name="Choi D.G."/>
            <person name="Kim J.M."/>
            <person name="Lee J.K."/>
            <person name="Baek J.H."/>
            <person name="Jeon C.O."/>
        </authorList>
    </citation>
    <scope>NUCLEOTIDE SEQUENCE</scope>
    <source>
        <strain evidence="2">15G1-11</strain>
    </source>
</reference>
<dbReference type="RefSeq" id="WP_269124176.1">
    <property type="nucleotide sequence ID" value="NZ_JAPUBN010000013.1"/>
</dbReference>
<dbReference type="InterPro" id="IPR012340">
    <property type="entry name" value="NA-bd_OB-fold"/>
</dbReference>
<evidence type="ECO:0000313" key="2">
    <source>
        <dbReference type="EMBL" id="MCZ2721410.1"/>
    </source>
</evidence>
<evidence type="ECO:0000256" key="1">
    <source>
        <dbReference type="SAM" id="Phobius"/>
    </source>
</evidence>
<keyword evidence="1" id="KW-0472">Membrane</keyword>
<keyword evidence="3" id="KW-1185">Reference proteome</keyword>
<gene>
    <name evidence="2" type="ORF">O1D97_07035</name>
</gene>
<accession>A0ABT4JT60</accession>